<comment type="subunit">
    <text evidence="24">Homodimer. Interacts with PTCD1.</text>
</comment>
<evidence type="ECO:0000256" key="11">
    <source>
        <dbReference type="ARBA" id="ARBA00022723"/>
    </source>
</evidence>
<keyword evidence="13" id="KW-0378">Hydrolase</keyword>
<evidence type="ECO:0000256" key="25">
    <source>
        <dbReference type="SAM" id="MobiDB-lite"/>
    </source>
</evidence>
<keyword evidence="8" id="KW-0597">Phosphoprotein</keyword>
<keyword evidence="12" id="KW-0255">Endonuclease</keyword>
<keyword evidence="14" id="KW-0862">Zinc</keyword>
<keyword evidence="18" id="KW-1135">Mitochondrion nucleoid</keyword>
<dbReference type="CDD" id="cd07718">
    <property type="entry name" value="RNaseZ_ELAC1_ELAC2-C-term-like_MBL-fold"/>
    <property type="match status" value="1"/>
</dbReference>
<gene>
    <name evidence="26" type="primary">ELAC2</name>
</gene>
<keyword evidence="15" id="KW-0809">Transit peptide</keyword>
<evidence type="ECO:0000256" key="13">
    <source>
        <dbReference type="ARBA" id="ARBA00022801"/>
    </source>
</evidence>
<evidence type="ECO:0000256" key="5">
    <source>
        <dbReference type="ARBA" id="ARBA00007823"/>
    </source>
</evidence>
<reference evidence="26" key="3">
    <citation type="submission" date="2025-09" db="UniProtKB">
        <authorList>
            <consortium name="Ensembl"/>
        </authorList>
    </citation>
    <scope>IDENTIFICATION</scope>
</reference>
<evidence type="ECO:0000256" key="23">
    <source>
        <dbReference type="ARBA" id="ARBA00046098"/>
    </source>
</evidence>
<dbReference type="GO" id="GO:0005634">
    <property type="term" value="C:nucleus"/>
    <property type="evidence" value="ECO:0007669"/>
    <property type="project" value="UniProtKB-SubCell"/>
</dbReference>
<dbReference type="PANTHER" id="PTHR12553">
    <property type="entry name" value="ZINC PHOSPHODIESTERASE ELAC PROTEIN 2"/>
    <property type="match status" value="1"/>
</dbReference>
<evidence type="ECO:0000256" key="20">
    <source>
        <dbReference type="ARBA" id="ARBA00030729"/>
    </source>
</evidence>
<evidence type="ECO:0000313" key="27">
    <source>
        <dbReference type="Proteomes" id="UP000694553"/>
    </source>
</evidence>
<dbReference type="SUPFAM" id="SSF56281">
    <property type="entry name" value="Metallo-hydrolase/oxidoreductase"/>
    <property type="match status" value="1"/>
</dbReference>
<accession>A0A8U7P1W0</accession>
<feature type="compositionally biased region" description="Basic residues" evidence="25">
    <location>
        <begin position="168"/>
        <end position="177"/>
    </location>
</feature>
<comment type="function">
    <text evidence="23">Zinc phosphodiesterase, which displays mitochondrial tRNA 3'-processing endonuclease activity. Involved in tRNA maturation, by removing a 3'-trailer from precursor tRNA. Associates with mitochondrial DNA complexes at the nucleoids to initiate RNA processing and ribosome assembly.</text>
</comment>
<evidence type="ECO:0000256" key="24">
    <source>
        <dbReference type="ARBA" id="ARBA00047136"/>
    </source>
</evidence>
<feature type="compositionally biased region" description="Basic and acidic residues" evidence="25">
    <location>
        <begin position="377"/>
        <end position="395"/>
    </location>
</feature>
<evidence type="ECO:0000256" key="9">
    <source>
        <dbReference type="ARBA" id="ARBA00022694"/>
    </source>
</evidence>
<dbReference type="Pfam" id="PF23023">
    <property type="entry name" value="Anti-Pycsar_Apyc1"/>
    <property type="match status" value="1"/>
</dbReference>
<evidence type="ECO:0000256" key="16">
    <source>
        <dbReference type="ARBA" id="ARBA00023128"/>
    </source>
</evidence>
<evidence type="ECO:0000256" key="17">
    <source>
        <dbReference type="ARBA" id="ARBA00023242"/>
    </source>
</evidence>
<dbReference type="GO" id="GO:0042781">
    <property type="term" value="F:3'-tRNA processing endoribonuclease activity"/>
    <property type="evidence" value="ECO:0007669"/>
    <property type="project" value="UniProtKB-EC"/>
</dbReference>
<feature type="region of interest" description="Disordered" evidence="25">
    <location>
        <begin position="343"/>
        <end position="395"/>
    </location>
</feature>
<dbReference type="GO" id="GO:0046872">
    <property type="term" value="F:metal ion binding"/>
    <property type="evidence" value="ECO:0007669"/>
    <property type="project" value="UniProtKB-KW"/>
</dbReference>
<dbReference type="AlphaFoldDB" id="A0A8C3F4G8"/>
<evidence type="ECO:0000313" key="26">
    <source>
        <dbReference type="Ensembl" id="ENSCMUP00000027690.2"/>
    </source>
</evidence>
<evidence type="ECO:0000256" key="14">
    <source>
        <dbReference type="ARBA" id="ARBA00022833"/>
    </source>
</evidence>
<feature type="compositionally biased region" description="Low complexity" evidence="25">
    <location>
        <begin position="178"/>
        <end position="187"/>
    </location>
</feature>
<keyword evidence="17" id="KW-0539">Nucleus</keyword>
<dbReference type="Gene3D" id="3.60.15.10">
    <property type="entry name" value="Ribonuclease Z/Hydroxyacylglutathione hydrolase-like"/>
    <property type="match status" value="2"/>
</dbReference>
<evidence type="ECO:0000256" key="12">
    <source>
        <dbReference type="ARBA" id="ARBA00022759"/>
    </source>
</evidence>
<evidence type="ECO:0000256" key="7">
    <source>
        <dbReference type="ARBA" id="ARBA00013357"/>
    </source>
</evidence>
<comment type="subcellular location">
    <subcellularLocation>
        <location evidence="4">Mitochondrion matrix</location>
        <location evidence="4">Mitochondrion nucleoid</location>
    </subcellularLocation>
    <subcellularLocation>
        <location evidence="3">Nucleus</location>
    </subcellularLocation>
</comment>
<protein>
    <recommendedName>
        <fullName evidence="7">Zinc phosphodiesterase ELAC protein 2</fullName>
        <ecNumber evidence="6">3.1.26.11</ecNumber>
    </recommendedName>
    <alternativeName>
        <fullName evidence="22">ElaC homolog protein 2</fullName>
    </alternativeName>
    <alternativeName>
        <fullName evidence="20">Ribonuclease Z 2</fullName>
    </alternativeName>
    <alternativeName>
        <fullName evidence="21">tRNA 3 endonuclease 2</fullName>
    </alternativeName>
    <alternativeName>
        <fullName evidence="19">tRNase Z 2</fullName>
    </alternativeName>
</protein>
<dbReference type="Ensembl" id="ENSCMUT00000029759.2">
    <property type="protein sequence ID" value="ENSCMUP00000027690.2"/>
    <property type="gene ID" value="ENSCMUG00000016663.2"/>
</dbReference>
<keyword evidence="11" id="KW-0479">Metal-binding</keyword>
<comment type="cofactor">
    <cofactor evidence="2">
        <name>Zn(2+)</name>
        <dbReference type="ChEBI" id="CHEBI:29105"/>
    </cofactor>
</comment>
<keyword evidence="16" id="KW-0496">Mitochondrion</keyword>
<dbReference type="GO" id="GO:1990180">
    <property type="term" value="P:mitochondrial tRNA 3'-end processing"/>
    <property type="evidence" value="ECO:0007669"/>
    <property type="project" value="TreeGrafter"/>
</dbReference>
<evidence type="ECO:0000256" key="18">
    <source>
        <dbReference type="ARBA" id="ARBA00023271"/>
    </source>
</evidence>
<feature type="compositionally biased region" description="Polar residues" evidence="25">
    <location>
        <begin position="345"/>
        <end position="358"/>
    </location>
</feature>
<evidence type="ECO:0000256" key="3">
    <source>
        <dbReference type="ARBA" id="ARBA00004123"/>
    </source>
</evidence>
<accession>A0A8C3F4G8</accession>
<evidence type="ECO:0000256" key="22">
    <source>
        <dbReference type="ARBA" id="ARBA00032616"/>
    </source>
</evidence>
<evidence type="ECO:0000256" key="6">
    <source>
        <dbReference type="ARBA" id="ARBA00012477"/>
    </source>
</evidence>
<feature type="region of interest" description="Disordered" evidence="25">
    <location>
        <begin position="970"/>
        <end position="991"/>
    </location>
</feature>
<evidence type="ECO:0000256" key="21">
    <source>
        <dbReference type="ARBA" id="ARBA00032104"/>
    </source>
</evidence>
<name>A0A8C3F4G8_CORMO</name>
<feature type="compositionally biased region" description="Basic and acidic residues" evidence="25">
    <location>
        <begin position="978"/>
        <end position="991"/>
    </location>
</feature>
<evidence type="ECO:0000256" key="15">
    <source>
        <dbReference type="ARBA" id="ARBA00022946"/>
    </source>
</evidence>
<feature type="compositionally biased region" description="Basic and acidic residues" evidence="25">
    <location>
        <begin position="291"/>
        <end position="304"/>
    </location>
</feature>
<feature type="compositionally biased region" description="Low complexity" evidence="25">
    <location>
        <begin position="149"/>
        <end position="160"/>
    </location>
</feature>
<dbReference type="PANTHER" id="PTHR12553:SF49">
    <property type="entry name" value="ZINC PHOSPHODIESTERASE ELAC PROTEIN 2"/>
    <property type="match status" value="1"/>
</dbReference>
<organism evidence="26 27">
    <name type="scientific">Corvus moneduloides</name>
    <name type="common">New Caledonian crow</name>
    <dbReference type="NCBI Taxonomy" id="1196302"/>
    <lineage>
        <taxon>Eukaryota</taxon>
        <taxon>Metazoa</taxon>
        <taxon>Chordata</taxon>
        <taxon>Craniata</taxon>
        <taxon>Vertebrata</taxon>
        <taxon>Euteleostomi</taxon>
        <taxon>Archelosauria</taxon>
        <taxon>Archosauria</taxon>
        <taxon>Dinosauria</taxon>
        <taxon>Saurischia</taxon>
        <taxon>Theropoda</taxon>
        <taxon>Coelurosauria</taxon>
        <taxon>Aves</taxon>
        <taxon>Neognathae</taxon>
        <taxon>Neoaves</taxon>
        <taxon>Telluraves</taxon>
        <taxon>Australaves</taxon>
        <taxon>Passeriformes</taxon>
        <taxon>Corvoidea</taxon>
        <taxon>Corvidae</taxon>
        <taxon>Corvus</taxon>
    </lineage>
</organism>
<proteinExistence type="inferred from homology"/>
<evidence type="ECO:0000256" key="10">
    <source>
        <dbReference type="ARBA" id="ARBA00022722"/>
    </source>
</evidence>
<feature type="region of interest" description="Disordered" evidence="25">
    <location>
        <begin position="241"/>
        <end position="305"/>
    </location>
</feature>
<reference evidence="26" key="2">
    <citation type="submission" date="2025-08" db="UniProtKB">
        <authorList>
            <consortium name="Ensembl"/>
        </authorList>
    </citation>
    <scope>IDENTIFICATION</scope>
</reference>
<dbReference type="EC" id="3.1.26.11" evidence="6"/>
<keyword evidence="9" id="KW-0819">tRNA processing</keyword>
<dbReference type="InterPro" id="IPR047151">
    <property type="entry name" value="RNZ2-like"/>
</dbReference>
<dbReference type="Proteomes" id="UP000694553">
    <property type="component" value="Unassembled WGS sequence"/>
</dbReference>
<reference evidence="27" key="1">
    <citation type="submission" date="2019-10" db="EMBL/GenBank/DDBJ databases">
        <title>Corvus moneduloides (New Caledonian crow) genome, bCorMon1, primary haplotype.</title>
        <authorList>
            <person name="Rutz C."/>
            <person name="Fungtammasan C."/>
            <person name="Mountcastle J."/>
            <person name="Formenti G."/>
            <person name="Chow W."/>
            <person name="Howe K."/>
            <person name="Steele M.P."/>
            <person name="Fernandes J."/>
            <person name="Gilbert M.T.P."/>
            <person name="Fedrigo O."/>
            <person name="Jarvis E.D."/>
            <person name="Gemmell N."/>
        </authorList>
    </citation>
    <scope>NUCLEOTIDE SEQUENCE [LARGE SCALE GENOMIC DNA]</scope>
</reference>
<evidence type="ECO:0000256" key="8">
    <source>
        <dbReference type="ARBA" id="ARBA00022553"/>
    </source>
</evidence>
<evidence type="ECO:0000256" key="2">
    <source>
        <dbReference type="ARBA" id="ARBA00001947"/>
    </source>
</evidence>
<comment type="similarity">
    <text evidence="5">Belongs to the RNase Z family.</text>
</comment>
<feature type="region of interest" description="Disordered" evidence="25">
    <location>
        <begin position="1"/>
        <end position="65"/>
    </location>
</feature>
<keyword evidence="10" id="KW-0540">Nuclease</keyword>
<comment type="catalytic activity">
    <reaction evidence="1">
        <text>Endonucleolytic cleavage of RNA, removing extra 3' nucleotides from tRNA precursor, generating 3' termini of tRNAs. A 3'-hydroxy group is left at the tRNA terminus and a 5'-phosphoryl group is left at the trailer molecule.</text>
        <dbReference type="EC" id="3.1.26.11"/>
    </reaction>
</comment>
<dbReference type="GO" id="GO:0042645">
    <property type="term" value="C:mitochondrial nucleoid"/>
    <property type="evidence" value="ECO:0007669"/>
    <property type="project" value="UniProtKB-SubCell"/>
</dbReference>
<evidence type="ECO:0000256" key="19">
    <source>
        <dbReference type="ARBA" id="ARBA00030689"/>
    </source>
</evidence>
<feature type="region of interest" description="Disordered" evidence="25">
    <location>
        <begin position="142"/>
        <end position="198"/>
    </location>
</feature>
<dbReference type="InterPro" id="IPR036866">
    <property type="entry name" value="RibonucZ/Hydroxyglut_hydro"/>
</dbReference>
<evidence type="ECO:0000256" key="1">
    <source>
        <dbReference type="ARBA" id="ARBA00000402"/>
    </source>
</evidence>
<evidence type="ECO:0000256" key="4">
    <source>
        <dbReference type="ARBA" id="ARBA00004436"/>
    </source>
</evidence>
<dbReference type="FunFam" id="3.60.15.10:FF:000014">
    <property type="entry name" value="Zinc phosphodiesterase ELAC protein 2"/>
    <property type="match status" value="1"/>
</dbReference>
<sequence>MTSGQGPAVAGRCRERMTSGQGPAVAGRAPGADDQRAGPGSGRQMPGADDQRAGPGHVTAAGEDGSDSGAELLLPFLAFHWSARLTWRRGRADRRHFSPPIGCAASGGAGALALIGGGAGARGCGRWCGRWCGRCRRAAGSCGGGRGAAPGSASRSGPAPAAGPCPRGPRRRGRRGGPRTCPGTCGPASGGGTRARAWRGPTRCTCRWWRPGAATQGPPCMCSPSSTGICSTAARARSAPCRSTSKWDSEGGTPRGGTGPCSPPSAPQAEDLPPGQHLPQPRVLGQRRGAARYDSHTEGYRASEVRVPGATKAAVQLHTEPEYKDETMTVCQIPLTGKSLAAESTFPQSPGASPQGGNSPKGDTGPGSPRAAQQSLEEGKGKESPKKTGDEQKCARRHPDLVTAFLCKIHPRKGKFLAAKAQEMGLPVGTPAILPIITALKNGESITFEGRELFPEELCTPTDPGPVFLVLECPHEGFVDAVCENETFRRYQEGVPEHQVALVIHMTPESVLRDGRYQQWMERFGPGTQHLVLNENSSAVHNPRSYKIQTQLNLIHPEIFPLLTTYQSKEAEAACPVPIVRGECLLKYHLRPQQEWQRDAVTVCDPDTFVSEALDLPDFQTRVKECKESLSAVPGNAGAYPEIVFLGTGSAIPMKIRNVSSTLVNTSATRSLLLDCGEGTFGQLCRHYGEQVDQVLCNLVAVFVSHMHTDHHSGLVNILMERRRAFAALGQAFSPLFLVAPEQIMPWLHEYHNNCEEILGDIKMIPSQSLVKGCENIRPKAKEFVSSLLESYDLAEFQTCEVQHCKNAFACSVIHKSGWKVVYSGDTMPCMALVQMGKNANLLIHEATLEDGMEKEAIEKTHSTTSQAIQTGMKMNAEFIMLNHFSQRYAKIPLFSEDFSEKVGIAFDHMRVRFGDFPAIPKLIPPLKALFADDIVEMEERKEKRELRLLKETALVLDKLTRGDSTEAACQKRKQAKNHQEVPDKKLKTVN</sequence>
<keyword evidence="27" id="KW-1185">Reference proteome</keyword>